<sequence length="201" mass="21672">MKASEQINDDASIPSAGATEAMQVDDIDVTNDPSYESGLFFGTNAALHAFARKLDRQKFFLSKNVSILLHPLYYPDLGPNKYRRDAAIDNSERRARLSPAAAARRAGAAGAQPSYLPVESSPMDTHKQTRARALAPRTCRRLNRCQNTFNLYRVRTSGARATHTGAGVRLAVVPPLPATPVCRVPHPAPLPRPALGASGTG</sequence>
<accession>A0A4C1YEI5</accession>
<feature type="compositionally biased region" description="Low complexity" evidence="1">
    <location>
        <begin position="97"/>
        <end position="111"/>
    </location>
</feature>
<organism evidence="2 3">
    <name type="scientific">Eumeta variegata</name>
    <name type="common">Bagworm moth</name>
    <name type="synonym">Eumeta japonica</name>
    <dbReference type="NCBI Taxonomy" id="151549"/>
    <lineage>
        <taxon>Eukaryota</taxon>
        <taxon>Metazoa</taxon>
        <taxon>Ecdysozoa</taxon>
        <taxon>Arthropoda</taxon>
        <taxon>Hexapoda</taxon>
        <taxon>Insecta</taxon>
        <taxon>Pterygota</taxon>
        <taxon>Neoptera</taxon>
        <taxon>Endopterygota</taxon>
        <taxon>Lepidoptera</taxon>
        <taxon>Glossata</taxon>
        <taxon>Ditrysia</taxon>
        <taxon>Tineoidea</taxon>
        <taxon>Psychidae</taxon>
        <taxon>Oiketicinae</taxon>
        <taxon>Eumeta</taxon>
    </lineage>
</organism>
<feature type="region of interest" description="Disordered" evidence="1">
    <location>
        <begin position="90"/>
        <end position="133"/>
    </location>
</feature>
<proteinExistence type="predicted"/>
<gene>
    <name evidence="2" type="ORF">EVAR_21360_1</name>
</gene>
<evidence type="ECO:0000313" key="3">
    <source>
        <dbReference type="Proteomes" id="UP000299102"/>
    </source>
</evidence>
<keyword evidence="3" id="KW-1185">Reference proteome</keyword>
<name>A0A4C1YEI5_EUMVA</name>
<comment type="caution">
    <text evidence="2">The sequence shown here is derived from an EMBL/GenBank/DDBJ whole genome shotgun (WGS) entry which is preliminary data.</text>
</comment>
<evidence type="ECO:0000256" key="1">
    <source>
        <dbReference type="SAM" id="MobiDB-lite"/>
    </source>
</evidence>
<dbReference type="Proteomes" id="UP000299102">
    <property type="component" value="Unassembled WGS sequence"/>
</dbReference>
<evidence type="ECO:0000313" key="2">
    <source>
        <dbReference type="EMBL" id="GBP73404.1"/>
    </source>
</evidence>
<protein>
    <submittedName>
        <fullName evidence="2">Uncharacterized protein</fullName>
    </submittedName>
</protein>
<dbReference type="AlphaFoldDB" id="A0A4C1YEI5"/>
<reference evidence="2 3" key="1">
    <citation type="journal article" date="2019" name="Commun. Biol.">
        <title>The bagworm genome reveals a unique fibroin gene that provides high tensile strength.</title>
        <authorList>
            <person name="Kono N."/>
            <person name="Nakamura H."/>
            <person name="Ohtoshi R."/>
            <person name="Tomita M."/>
            <person name="Numata K."/>
            <person name="Arakawa K."/>
        </authorList>
    </citation>
    <scope>NUCLEOTIDE SEQUENCE [LARGE SCALE GENOMIC DNA]</scope>
</reference>
<dbReference type="EMBL" id="BGZK01001172">
    <property type="protein sequence ID" value="GBP73404.1"/>
    <property type="molecule type" value="Genomic_DNA"/>
</dbReference>